<dbReference type="KEGG" id="vg:64470522"/>
<dbReference type="InterPro" id="IPR034154">
    <property type="entry name" value="TOPRIM_DnaG/twinkle"/>
</dbReference>
<dbReference type="Proteomes" id="UP000317273">
    <property type="component" value="Segment"/>
</dbReference>
<accession>A0A516KRC6</accession>
<name>A0A516KRC6_9CAUD</name>
<proteinExistence type="predicted"/>
<dbReference type="EMBL" id="MN062705">
    <property type="protein sequence ID" value="QDP44244.1"/>
    <property type="molecule type" value="Genomic_DNA"/>
</dbReference>
<evidence type="ECO:0000313" key="2">
    <source>
        <dbReference type="Proteomes" id="UP000317273"/>
    </source>
</evidence>
<dbReference type="GeneID" id="64470522"/>
<evidence type="ECO:0000313" key="1">
    <source>
        <dbReference type="EMBL" id="QDP44244.1"/>
    </source>
</evidence>
<dbReference type="CDD" id="cd01029">
    <property type="entry name" value="TOPRIM_primases"/>
    <property type="match status" value="1"/>
</dbReference>
<protein>
    <submittedName>
        <fullName evidence="1">DNA primase</fullName>
    </submittedName>
</protein>
<dbReference type="RefSeq" id="YP_010054605.1">
    <property type="nucleotide sequence ID" value="NC_054655.1"/>
</dbReference>
<keyword evidence="2" id="KW-1185">Reference proteome</keyword>
<dbReference type="SUPFAM" id="SSF56731">
    <property type="entry name" value="DNA primase core"/>
    <property type="match status" value="1"/>
</dbReference>
<sequence>MVADPFPGHDRFRGFLAIPYLDRNGRPLSIRFRCLQDHNHRDFFHGKYMSLAEEPPRTYNIRAIHEAHDTIHIAEGEFDAMVLNKVGLPAVAIPGAQAWLGRHRRMLAGFSRTYVWGDPDDAGADFTNKVCRSLRSAKGVRLRGGDVTDIYMSGGADALHALISKEAAA</sequence>
<reference evidence="1 2" key="1">
    <citation type="submission" date="2019-06" db="EMBL/GenBank/DDBJ databases">
        <authorList>
            <person name="Lopez J."/>
            <person name="Ball K.N."/>
            <person name="Bhuiyan S."/>
            <person name="Nayek S."/>
            <person name="Sivoravong A."/>
            <person name="Hughes L.E."/>
            <person name="Garlena R.A."/>
            <person name="Russell D.A."/>
            <person name="Pope W.H."/>
            <person name="Jacobs-Sera D."/>
            <person name="Hatfull G.F."/>
        </authorList>
    </citation>
    <scope>NUCLEOTIDE SEQUENCE [LARGE SCALE GENOMIC DNA]</scope>
</reference>
<dbReference type="Gene3D" id="3.40.1360.10">
    <property type="match status" value="1"/>
</dbReference>
<organism evidence="1 2">
    <name type="scientific">Streptomyces phage Celia</name>
    <dbReference type="NCBI Taxonomy" id="2590946"/>
    <lineage>
        <taxon>Viruses</taxon>
        <taxon>Duplodnaviria</taxon>
        <taxon>Heunggongvirae</taxon>
        <taxon>Uroviricota</taxon>
        <taxon>Caudoviricetes</taxon>
        <taxon>Arquatrovirinae</taxon>
        <taxon>Celiavirus</taxon>
        <taxon>Celiavirus celia</taxon>
    </lineage>
</organism>
<gene>
    <name evidence="1" type="primary">41</name>
    <name evidence="1" type="ORF">SEA_CELIA_41</name>
</gene>